<dbReference type="Proteomes" id="UP001530377">
    <property type="component" value="Unassembled WGS sequence"/>
</dbReference>
<feature type="zinc finger region" description="C3H1-type" evidence="1">
    <location>
        <begin position="76"/>
        <end position="106"/>
    </location>
</feature>
<accession>A0ABD3R2F3</accession>
<keyword evidence="1" id="KW-0479">Metal-binding</keyword>
<evidence type="ECO:0000313" key="4">
    <source>
        <dbReference type="EMBL" id="KAL3807145.1"/>
    </source>
</evidence>
<feature type="region of interest" description="Disordered" evidence="2">
    <location>
        <begin position="44"/>
        <end position="73"/>
    </location>
</feature>
<sequence>MAAGGRTVACTISRYNLTCAICSGDVRPGDRMFCFERRPLIATVGGGGSSGGETTSSSSSSGAVAWGHESCHDPSLPPPPPCRHWERLGRCPAMESGECAFRHDVDDDGVGVASSSSSSSSSSSDGERRGWGGRRKHVRNRHKNSTFRIFLMRTYGEEYLNRGLIRRRRHRRGGRGEYDEEEDDDDYDDDDDDDDHDDHDDRIGGVILDVAGGKGELSFELMNLSGAYECVVIDPRPLNLGMVVGKWTRGLYEPGRVGPIFSRWYPACEDGCRYRVPRNPGHIRCLFDGRAFANFARAIERIDVDRADGSYRRDIDRARGIAWTIRGLRHEDGSFRDDYDGDGGGAGVMSTTAETNDVITHPFEIIDPAVARDILRRCHLVVGLHPDQATGEIVEFAMAMHIPYCIVPCCVYSDTFVKRKLRDGTRVTTFEHLVTWLCEKDPRARTATLDLDGKNTVVYTLPDF</sequence>
<dbReference type="PANTHER" id="PTHR36971">
    <property type="entry name" value="UNNAMED PRODUCT"/>
    <property type="match status" value="1"/>
</dbReference>
<proteinExistence type="predicted"/>
<feature type="compositionally biased region" description="Low complexity" evidence="2">
    <location>
        <begin position="52"/>
        <end position="62"/>
    </location>
</feature>
<dbReference type="EMBL" id="JALLPB020000669">
    <property type="protein sequence ID" value="KAL3807145.1"/>
    <property type="molecule type" value="Genomic_DNA"/>
</dbReference>
<feature type="region of interest" description="Disordered" evidence="2">
    <location>
        <begin position="170"/>
        <end position="201"/>
    </location>
</feature>
<gene>
    <name evidence="4" type="ORF">ACHAXA_011769</name>
</gene>
<dbReference type="PANTHER" id="PTHR36971:SF1">
    <property type="entry name" value="METHYLTRANSFERASE DOMAIN-CONTAINING PROTEIN"/>
    <property type="match status" value="1"/>
</dbReference>
<keyword evidence="1" id="KW-0863">Zinc-finger</keyword>
<dbReference type="AlphaFoldDB" id="A0ABD3R2F3"/>
<evidence type="ECO:0000256" key="1">
    <source>
        <dbReference type="PROSITE-ProRule" id="PRU00723"/>
    </source>
</evidence>
<name>A0ABD3R2F3_9STRA</name>
<evidence type="ECO:0000313" key="5">
    <source>
        <dbReference type="Proteomes" id="UP001530377"/>
    </source>
</evidence>
<feature type="region of interest" description="Disordered" evidence="2">
    <location>
        <begin position="109"/>
        <end position="137"/>
    </location>
</feature>
<feature type="compositionally biased region" description="Acidic residues" evidence="2">
    <location>
        <begin position="178"/>
        <end position="198"/>
    </location>
</feature>
<evidence type="ECO:0000259" key="3">
    <source>
        <dbReference type="PROSITE" id="PS50103"/>
    </source>
</evidence>
<feature type="compositionally biased region" description="Low complexity" evidence="2">
    <location>
        <begin position="114"/>
        <end position="124"/>
    </location>
</feature>
<organism evidence="4 5">
    <name type="scientific">Cyclostephanos tholiformis</name>
    <dbReference type="NCBI Taxonomy" id="382380"/>
    <lineage>
        <taxon>Eukaryota</taxon>
        <taxon>Sar</taxon>
        <taxon>Stramenopiles</taxon>
        <taxon>Ochrophyta</taxon>
        <taxon>Bacillariophyta</taxon>
        <taxon>Coscinodiscophyceae</taxon>
        <taxon>Thalassiosirophycidae</taxon>
        <taxon>Stephanodiscales</taxon>
        <taxon>Stephanodiscaceae</taxon>
        <taxon>Cyclostephanos</taxon>
    </lineage>
</organism>
<protein>
    <recommendedName>
        <fullName evidence="3">C3H1-type domain-containing protein</fullName>
    </recommendedName>
</protein>
<dbReference type="InterPro" id="IPR000571">
    <property type="entry name" value="Znf_CCCH"/>
</dbReference>
<dbReference type="PROSITE" id="PS50103">
    <property type="entry name" value="ZF_C3H1"/>
    <property type="match status" value="1"/>
</dbReference>
<comment type="caution">
    <text evidence="4">The sequence shown here is derived from an EMBL/GenBank/DDBJ whole genome shotgun (WGS) entry which is preliminary data.</text>
</comment>
<dbReference type="GO" id="GO:0008270">
    <property type="term" value="F:zinc ion binding"/>
    <property type="evidence" value="ECO:0007669"/>
    <property type="project" value="UniProtKB-KW"/>
</dbReference>
<reference evidence="4 5" key="1">
    <citation type="submission" date="2024-10" db="EMBL/GenBank/DDBJ databases">
        <title>Updated reference genomes for cyclostephanoid diatoms.</title>
        <authorList>
            <person name="Roberts W.R."/>
            <person name="Alverson A.J."/>
        </authorList>
    </citation>
    <scope>NUCLEOTIDE SEQUENCE [LARGE SCALE GENOMIC DNA]</scope>
    <source>
        <strain evidence="4 5">AJA228-03</strain>
    </source>
</reference>
<keyword evidence="5" id="KW-1185">Reference proteome</keyword>
<feature type="domain" description="C3H1-type" evidence="3">
    <location>
        <begin position="76"/>
        <end position="106"/>
    </location>
</feature>
<evidence type="ECO:0000256" key="2">
    <source>
        <dbReference type="SAM" id="MobiDB-lite"/>
    </source>
</evidence>
<keyword evidence="1" id="KW-0862">Zinc</keyword>